<reference evidence="2" key="1">
    <citation type="submission" date="2020-10" db="EMBL/GenBank/DDBJ databases">
        <authorList>
            <person name="Gilroy R."/>
        </authorList>
    </citation>
    <scope>NUCLEOTIDE SEQUENCE</scope>
    <source>
        <strain evidence="2">ChiSjej3B21-11622</strain>
    </source>
</reference>
<dbReference type="SUPFAM" id="SSF53098">
    <property type="entry name" value="Ribonuclease H-like"/>
    <property type="match status" value="1"/>
</dbReference>
<dbReference type="FunFam" id="3.30.420.140:FF:000001">
    <property type="entry name" value="RNA-binding transcriptional accessory protein"/>
    <property type="match status" value="1"/>
</dbReference>
<dbReference type="InterPro" id="IPR032639">
    <property type="entry name" value="Tex_YqgF"/>
</dbReference>
<sequence>MEINKQLAQELSVELWQVDAAVKLIDEGNTIPFISRYRKEMTGSLNDEVLRKLFERLTYLRNLEDKKQQVLSSIEEQGKLTPELKTQILEAKTLVVVEDLYRPYRPKRRTRATIAKEKGLEPLANLILLQMTKKPLEEEAREFLSEEKEVLTVEDAISGAKDILAETISDEADYRIRIREMTAKEGKLVSTAKDEKAQSVYEMYYTYEEPISKVAGHRILAINRGEKEKFLTVKIEAPEERILGYLEKKVIVRENPCTTPVLKEIIDDSYHRLIAPAIEREIRNSMTEKAEEGAIAVFGKNLEQLLLQPPISGQVVLGWDPAFRTGCKLAVVDPTGKVLDTTVIYPTAPTTEKKIRAAKDKLAQWIRQYHITLISLGNGTASRESEQIIVELLGEIKEHVQYVIVNEAGASVYSASKLATEEFPNFDVGQRSAVSIARRIQDPLAELVKIDPKSIGVGQYQHDCNQKKLGEALNGVVEDSVNKVGVDLNTASASLLEYISGISKAVAKNIVAYREENGRFTDRRQLLKVPKLGPKAYEQCAGFLRIQGGDNPLDSTSVHPESYEAAAGLLKKLGYQPQELFGGIKGLSKKVKDIRKMAAELQIGEPTLRDIIAELEKPGRDPREEMPKPILRSDVLAMEDLKEGMVLKGTVRNVIDFGAFVDIGVHQDGLVHISEMSSKKFVKHPLEVVSVGDIVDVRVIGVDLKKKRISLSMKL</sequence>
<dbReference type="Gene3D" id="1.10.10.650">
    <property type="entry name" value="RuvA domain 2-like"/>
    <property type="match status" value="1"/>
</dbReference>
<dbReference type="AlphaFoldDB" id="A0A9D0ZY91"/>
<proteinExistence type="predicted"/>
<comment type="caution">
    <text evidence="2">The sequence shown here is derived from an EMBL/GenBank/DDBJ whole genome shotgun (WGS) entry which is preliminary data.</text>
</comment>
<dbReference type="EMBL" id="DVFT01000225">
    <property type="protein sequence ID" value="HIQ97934.1"/>
    <property type="molecule type" value="Genomic_DNA"/>
</dbReference>
<dbReference type="PANTHER" id="PTHR10724:SF10">
    <property type="entry name" value="S1 RNA-BINDING DOMAIN-CONTAINING PROTEIN 1"/>
    <property type="match status" value="1"/>
</dbReference>
<protein>
    <submittedName>
        <fullName evidence="2">RNA-binding transcriptional accessory protein</fullName>
    </submittedName>
</protein>
<dbReference type="CDD" id="cd05685">
    <property type="entry name" value="S1_Tex"/>
    <property type="match status" value="1"/>
</dbReference>
<evidence type="ECO:0000313" key="3">
    <source>
        <dbReference type="Proteomes" id="UP000886886"/>
    </source>
</evidence>
<dbReference type="FunFam" id="1.10.150.310:FF:000001">
    <property type="entry name" value="RNA-binding transcriptional accessory protein"/>
    <property type="match status" value="1"/>
</dbReference>
<dbReference type="InterPro" id="IPR012337">
    <property type="entry name" value="RNaseH-like_sf"/>
</dbReference>
<dbReference type="Pfam" id="PF22706">
    <property type="entry name" value="Tex_central_region"/>
    <property type="match status" value="1"/>
</dbReference>
<dbReference type="InterPro" id="IPR044146">
    <property type="entry name" value="S1_Tex"/>
</dbReference>
<dbReference type="SUPFAM" id="SSF50249">
    <property type="entry name" value="Nucleic acid-binding proteins"/>
    <property type="match status" value="1"/>
</dbReference>
<dbReference type="Pfam" id="PF17674">
    <property type="entry name" value="HHH_9"/>
    <property type="match status" value="1"/>
</dbReference>
<dbReference type="InterPro" id="IPR003029">
    <property type="entry name" value="S1_domain"/>
</dbReference>
<dbReference type="InterPro" id="IPR010994">
    <property type="entry name" value="RuvA_2-like"/>
</dbReference>
<dbReference type="Pfam" id="PF09371">
    <property type="entry name" value="Tex_N"/>
    <property type="match status" value="1"/>
</dbReference>
<gene>
    <name evidence="2" type="ORF">IAB26_15395</name>
</gene>
<dbReference type="PANTHER" id="PTHR10724">
    <property type="entry name" value="30S RIBOSOMAL PROTEIN S1"/>
    <property type="match status" value="1"/>
</dbReference>
<dbReference type="SMART" id="SM00316">
    <property type="entry name" value="S1"/>
    <property type="match status" value="1"/>
</dbReference>
<dbReference type="Gene3D" id="1.10.150.310">
    <property type="entry name" value="Tex RuvX-like domain-like"/>
    <property type="match status" value="1"/>
</dbReference>
<dbReference type="GO" id="GO:0006139">
    <property type="term" value="P:nucleobase-containing compound metabolic process"/>
    <property type="evidence" value="ECO:0007669"/>
    <property type="project" value="InterPro"/>
</dbReference>
<dbReference type="GO" id="GO:0006412">
    <property type="term" value="P:translation"/>
    <property type="evidence" value="ECO:0007669"/>
    <property type="project" value="TreeGrafter"/>
</dbReference>
<dbReference type="GO" id="GO:0005737">
    <property type="term" value="C:cytoplasm"/>
    <property type="evidence" value="ECO:0007669"/>
    <property type="project" value="UniProtKB-ARBA"/>
</dbReference>
<dbReference type="Gene3D" id="3.30.420.140">
    <property type="entry name" value="YqgF/RNase H-like domain"/>
    <property type="match status" value="1"/>
</dbReference>
<dbReference type="SMART" id="SM00732">
    <property type="entry name" value="YqgFc"/>
    <property type="match status" value="1"/>
</dbReference>
<organism evidence="2 3">
    <name type="scientific">Candidatus Limivivens merdigallinarum</name>
    <dbReference type="NCBI Taxonomy" id="2840859"/>
    <lineage>
        <taxon>Bacteria</taxon>
        <taxon>Bacillati</taxon>
        <taxon>Bacillota</taxon>
        <taxon>Clostridia</taxon>
        <taxon>Lachnospirales</taxon>
        <taxon>Lachnospiraceae</taxon>
        <taxon>Lachnospiraceae incertae sedis</taxon>
        <taxon>Candidatus Limivivens</taxon>
    </lineage>
</organism>
<dbReference type="Pfam" id="PF16921">
    <property type="entry name" value="Tex_YqgF"/>
    <property type="match status" value="1"/>
</dbReference>
<dbReference type="Gene3D" id="1.10.3500.10">
    <property type="entry name" value="Tex N-terminal region-like"/>
    <property type="match status" value="1"/>
</dbReference>
<feature type="domain" description="S1 motif" evidence="1">
    <location>
        <begin position="644"/>
        <end position="714"/>
    </location>
</feature>
<dbReference type="GO" id="GO:0003735">
    <property type="term" value="F:structural constituent of ribosome"/>
    <property type="evidence" value="ECO:0007669"/>
    <property type="project" value="TreeGrafter"/>
</dbReference>
<evidence type="ECO:0000313" key="2">
    <source>
        <dbReference type="EMBL" id="HIQ97934.1"/>
    </source>
</evidence>
<dbReference type="PROSITE" id="PS50126">
    <property type="entry name" value="S1"/>
    <property type="match status" value="1"/>
</dbReference>
<dbReference type="InterPro" id="IPR041692">
    <property type="entry name" value="HHH_9"/>
</dbReference>
<dbReference type="InterPro" id="IPR023319">
    <property type="entry name" value="Tex-like_HTH_dom_sf"/>
</dbReference>
<dbReference type="SUPFAM" id="SSF47781">
    <property type="entry name" value="RuvA domain 2-like"/>
    <property type="match status" value="2"/>
</dbReference>
<reference evidence="2" key="2">
    <citation type="journal article" date="2021" name="PeerJ">
        <title>Extensive microbial diversity within the chicken gut microbiome revealed by metagenomics and culture.</title>
        <authorList>
            <person name="Gilroy R."/>
            <person name="Ravi A."/>
            <person name="Getino M."/>
            <person name="Pursley I."/>
            <person name="Horton D.L."/>
            <person name="Alikhan N.F."/>
            <person name="Baker D."/>
            <person name="Gharbi K."/>
            <person name="Hall N."/>
            <person name="Watson M."/>
            <person name="Adriaenssens E.M."/>
            <person name="Foster-Nyarko E."/>
            <person name="Jarju S."/>
            <person name="Secka A."/>
            <person name="Antonio M."/>
            <person name="Oren A."/>
            <person name="Chaudhuri R.R."/>
            <person name="La Ragione R."/>
            <person name="Hildebrand F."/>
            <person name="Pallen M.J."/>
        </authorList>
    </citation>
    <scope>NUCLEOTIDE SEQUENCE</scope>
    <source>
        <strain evidence="2">ChiSjej3B21-11622</strain>
    </source>
</reference>
<dbReference type="Pfam" id="PF00575">
    <property type="entry name" value="S1"/>
    <property type="match status" value="1"/>
</dbReference>
<dbReference type="SUPFAM" id="SSF158832">
    <property type="entry name" value="Tex N-terminal region-like"/>
    <property type="match status" value="1"/>
</dbReference>
<dbReference type="GO" id="GO:0003729">
    <property type="term" value="F:mRNA binding"/>
    <property type="evidence" value="ECO:0007669"/>
    <property type="project" value="TreeGrafter"/>
</dbReference>
<accession>A0A9D0ZY91</accession>
<dbReference type="InterPro" id="IPR050437">
    <property type="entry name" value="Ribos_protein_bS1-like"/>
</dbReference>
<name>A0A9D0ZY91_9FIRM</name>
<dbReference type="InterPro" id="IPR055179">
    <property type="entry name" value="Tex-like_central_region"/>
</dbReference>
<dbReference type="InterPro" id="IPR006641">
    <property type="entry name" value="YqgF/RNaseH-like_dom"/>
</dbReference>
<dbReference type="FunFam" id="1.10.10.650:FF:000001">
    <property type="entry name" value="S1 RNA-binding domain 1"/>
    <property type="match status" value="1"/>
</dbReference>
<dbReference type="Proteomes" id="UP000886886">
    <property type="component" value="Unassembled WGS sequence"/>
</dbReference>
<dbReference type="InterPro" id="IPR012340">
    <property type="entry name" value="NA-bd_OB-fold"/>
</dbReference>
<evidence type="ECO:0000259" key="1">
    <source>
        <dbReference type="PROSITE" id="PS50126"/>
    </source>
</evidence>
<dbReference type="InterPro" id="IPR018974">
    <property type="entry name" value="Tex-like_N"/>
</dbReference>
<dbReference type="Gene3D" id="2.40.50.140">
    <property type="entry name" value="Nucleic acid-binding proteins"/>
    <property type="match status" value="1"/>
</dbReference>
<dbReference type="FunFam" id="2.40.50.140:FF:000051">
    <property type="entry name" value="RNA-binding transcriptional accessory protein"/>
    <property type="match status" value="1"/>
</dbReference>
<dbReference type="InterPro" id="IPR037027">
    <property type="entry name" value="YqgF/RNaseH-like_dom_sf"/>
</dbReference>
<dbReference type="InterPro" id="IPR023323">
    <property type="entry name" value="Tex-like_dom_sf"/>
</dbReference>
<dbReference type="Pfam" id="PF12836">
    <property type="entry name" value="HHH_3"/>
    <property type="match status" value="1"/>
</dbReference>